<evidence type="ECO:0000256" key="10">
    <source>
        <dbReference type="ARBA" id="ARBA00048567"/>
    </source>
</evidence>
<comment type="subcellular location">
    <subcellularLocation>
        <location evidence="11">Cytoplasm</location>
    </subcellularLocation>
</comment>
<feature type="binding site" evidence="11">
    <location>
        <position position="38"/>
    </location>
    <ligand>
        <name>substrate</name>
    </ligand>
</feature>
<dbReference type="PROSITE" id="PS01128">
    <property type="entry name" value="SHIKIMATE_KINASE"/>
    <property type="match status" value="1"/>
</dbReference>
<keyword evidence="9 11" id="KW-0057">Aromatic amino acid biosynthesis</keyword>
<dbReference type="InterPro" id="IPR027417">
    <property type="entry name" value="P-loop_NTPase"/>
</dbReference>
<dbReference type="EMBL" id="CP136336">
    <property type="protein sequence ID" value="WOB09294.1"/>
    <property type="molecule type" value="Genomic_DNA"/>
</dbReference>
<feature type="binding site" evidence="11">
    <location>
        <position position="62"/>
    </location>
    <ligand>
        <name>substrate</name>
    </ligand>
</feature>
<feature type="binding site" evidence="11">
    <location>
        <position position="122"/>
    </location>
    <ligand>
        <name>ATP</name>
        <dbReference type="ChEBI" id="CHEBI:30616"/>
    </ligand>
</feature>
<comment type="pathway">
    <text evidence="1 11">Metabolic intermediate biosynthesis; chorismate biosynthesis; chorismate from D-erythrose 4-phosphate and phosphoenolpyruvate: step 5/7.</text>
</comment>
<dbReference type="Proteomes" id="UP001303946">
    <property type="component" value="Chromosome"/>
</dbReference>
<evidence type="ECO:0000256" key="3">
    <source>
        <dbReference type="ARBA" id="ARBA00012154"/>
    </source>
</evidence>
<comment type="catalytic activity">
    <reaction evidence="10 11">
        <text>shikimate + ATP = 3-phosphoshikimate + ADP + H(+)</text>
        <dbReference type="Rhea" id="RHEA:13121"/>
        <dbReference type="ChEBI" id="CHEBI:15378"/>
        <dbReference type="ChEBI" id="CHEBI:30616"/>
        <dbReference type="ChEBI" id="CHEBI:36208"/>
        <dbReference type="ChEBI" id="CHEBI:145989"/>
        <dbReference type="ChEBI" id="CHEBI:456216"/>
        <dbReference type="EC" id="2.7.1.71"/>
    </reaction>
</comment>
<dbReference type="GO" id="GO:0004765">
    <property type="term" value="F:shikimate kinase activity"/>
    <property type="evidence" value="ECO:0007669"/>
    <property type="project" value="UniProtKB-EC"/>
</dbReference>
<gene>
    <name evidence="11" type="primary">aroK</name>
    <name evidence="12" type="ORF">RXV79_04360</name>
</gene>
<dbReference type="InterPro" id="IPR000623">
    <property type="entry name" value="Shikimate_kinase/TSH1"/>
</dbReference>
<keyword evidence="11" id="KW-0460">Magnesium</keyword>
<evidence type="ECO:0000256" key="6">
    <source>
        <dbReference type="ARBA" id="ARBA00022741"/>
    </source>
</evidence>
<evidence type="ECO:0000256" key="4">
    <source>
        <dbReference type="ARBA" id="ARBA00022605"/>
    </source>
</evidence>
<keyword evidence="13" id="KW-1185">Reference proteome</keyword>
<keyword evidence="4 11" id="KW-0028">Amino-acid biosynthesis</keyword>
<keyword evidence="6 11" id="KW-0547">Nucleotide-binding</keyword>
<evidence type="ECO:0000313" key="12">
    <source>
        <dbReference type="EMBL" id="WOB09294.1"/>
    </source>
</evidence>
<dbReference type="SUPFAM" id="SSF52540">
    <property type="entry name" value="P-loop containing nucleoside triphosphate hydrolases"/>
    <property type="match status" value="1"/>
</dbReference>
<keyword evidence="7 11" id="KW-0418">Kinase</keyword>
<keyword evidence="8 11" id="KW-0067">ATP-binding</keyword>
<sequence length="195" mass="21547">MSAAGIRGLALVGMPGGGKSTVGRQLAKRLGWTFADSDVLIEKRLGSSIRAFFEREGEKAFREIESTVIDELTKSQGLVIATGGGALLRADSRERLHQRYRVVYLHSSPEELFRRLRHDSSRPLLQVADPLAKLRELYQERDPLYRQVAHFTVETGRPSVGALVNNVLMQLELAGEIDPGLALSPVDPFIPSREG</sequence>
<comment type="subunit">
    <text evidence="11">Monomer.</text>
</comment>
<evidence type="ECO:0000256" key="5">
    <source>
        <dbReference type="ARBA" id="ARBA00022679"/>
    </source>
</evidence>
<dbReference type="CDD" id="cd00464">
    <property type="entry name" value="SK"/>
    <property type="match status" value="1"/>
</dbReference>
<feature type="binding site" evidence="11">
    <location>
        <position position="84"/>
    </location>
    <ligand>
        <name>substrate</name>
    </ligand>
</feature>
<dbReference type="RefSeq" id="WP_316702250.1">
    <property type="nucleotide sequence ID" value="NZ_CP136336.1"/>
</dbReference>
<accession>A0ABZ0CWD9</accession>
<evidence type="ECO:0000256" key="11">
    <source>
        <dbReference type="HAMAP-Rule" id="MF_00109"/>
    </source>
</evidence>
<organism evidence="12 13">
    <name type="scientific">Piscinibacter gummiphilus</name>
    <dbReference type="NCBI Taxonomy" id="946333"/>
    <lineage>
        <taxon>Bacteria</taxon>
        <taxon>Pseudomonadati</taxon>
        <taxon>Pseudomonadota</taxon>
        <taxon>Betaproteobacteria</taxon>
        <taxon>Burkholderiales</taxon>
        <taxon>Sphaerotilaceae</taxon>
        <taxon>Piscinibacter</taxon>
    </lineage>
</organism>
<dbReference type="InterPro" id="IPR023000">
    <property type="entry name" value="Shikimate_kinase_CS"/>
</dbReference>
<dbReference type="HAMAP" id="MF_00109">
    <property type="entry name" value="Shikimate_kinase"/>
    <property type="match status" value="1"/>
</dbReference>
<feature type="binding site" evidence="11">
    <location>
        <position position="141"/>
    </location>
    <ligand>
        <name>substrate</name>
    </ligand>
</feature>
<dbReference type="PANTHER" id="PTHR21087">
    <property type="entry name" value="SHIKIMATE KINASE"/>
    <property type="match status" value="1"/>
</dbReference>
<dbReference type="EC" id="2.7.1.71" evidence="3 11"/>
<comment type="caution">
    <text evidence="11">Lacks conserved residue(s) required for the propagation of feature annotation.</text>
</comment>
<evidence type="ECO:0000313" key="13">
    <source>
        <dbReference type="Proteomes" id="UP001303946"/>
    </source>
</evidence>
<keyword evidence="11" id="KW-0479">Metal-binding</keyword>
<comment type="function">
    <text evidence="11">Catalyzes the specific phosphorylation of the 3-hydroxyl group of shikimic acid using ATP as a cosubstrate.</text>
</comment>
<evidence type="ECO:0000256" key="9">
    <source>
        <dbReference type="ARBA" id="ARBA00023141"/>
    </source>
</evidence>
<dbReference type="Pfam" id="PF01202">
    <property type="entry name" value="SKI"/>
    <property type="match status" value="1"/>
</dbReference>
<name>A0ABZ0CWD9_9BURK</name>
<reference evidence="12 13" key="1">
    <citation type="submission" date="2023-10" db="EMBL/GenBank/DDBJ databases">
        <title>Bacteria for the degradation of biodegradable plastic PBAT(Polybutylene adipate terephthalate).</title>
        <authorList>
            <person name="Weon H.-Y."/>
            <person name="Yeon J."/>
        </authorList>
    </citation>
    <scope>NUCLEOTIDE SEQUENCE [LARGE SCALE GENOMIC DNA]</scope>
    <source>
        <strain evidence="12 13">SBD 7-3</strain>
    </source>
</reference>
<dbReference type="Gene3D" id="3.40.50.300">
    <property type="entry name" value="P-loop containing nucleotide triphosphate hydrolases"/>
    <property type="match status" value="1"/>
</dbReference>
<protein>
    <recommendedName>
        <fullName evidence="3 11">Shikimate kinase</fullName>
        <shortName evidence="11">SK</shortName>
        <ecNumber evidence="3 11">2.7.1.71</ecNumber>
    </recommendedName>
</protein>
<dbReference type="PRINTS" id="PR01100">
    <property type="entry name" value="SHIKIMTKNASE"/>
</dbReference>
<keyword evidence="11" id="KW-0963">Cytoplasm</keyword>
<comment type="cofactor">
    <cofactor evidence="11">
        <name>Mg(2+)</name>
        <dbReference type="ChEBI" id="CHEBI:18420"/>
    </cofactor>
    <text evidence="11">Binds 1 Mg(2+) ion per subunit.</text>
</comment>
<keyword evidence="5 11" id="KW-0808">Transferase</keyword>
<evidence type="ECO:0000256" key="1">
    <source>
        <dbReference type="ARBA" id="ARBA00004842"/>
    </source>
</evidence>
<feature type="binding site" evidence="11">
    <location>
        <position position="20"/>
    </location>
    <ligand>
        <name>Mg(2+)</name>
        <dbReference type="ChEBI" id="CHEBI:18420"/>
    </ligand>
</feature>
<feature type="binding site" evidence="11">
    <location>
        <begin position="16"/>
        <end position="21"/>
    </location>
    <ligand>
        <name>ATP</name>
        <dbReference type="ChEBI" id="CHEBI:30616"/>
    </ligand>
</feature>
<dbReference type="InterPro" id="IPR031322">
    <property type="entry name" value="Shikimate/glucono_kinase"/>
</dbReference>
<evidence type="ECO:0000256" key="7">
    <source>
        <dbReference type="ARBA" id="ARBA00022777"/>
    </source>
</evidence>
<dbReference type="PANTHER" id="PTHR21087:SF16">
    <property type="entry name" value="SHIKIMATE KINASE 1, CHLOROPLASTIC"/>
    <property type="match status" value="1"/>
</dbReference>
<proteinExistence type="inferred from homology"/>
<evidence type="ECO:0000256" key="8">
    <source>
        <dbReference type="ARBA" id="ARBA00022840"/>
    </source>
</evidence>
<evidence type="ECO:0000256" key="2">
    <source>
        <dbReference type="ARBA" id="ARBA00006997"/>
    </source>
</evidence>
<comment type="similarity">
    <text evidence="2 11">Belongs to the shikimate kinase family.</text>
</comment>